<evidence type="ECO:0000313" key="2">
    <source>
        <dbReference type="Proteomes" id="UP000567067"/>
    </source>
</evidence>
<evidence type="ECO:0000313" key="1">
    <source>
        <dbReference type="EMBL" id="MBA9088719.1"/>
    </source>
</evidence>
<reference evidence="1 2" key="1">
    <citation type="submission" date="2020-08" db="EMBL/GenBank/DDBJ databases">
        <title>Genomic Encyclopedia of Type Strains, Phase III (KMG-III): the genomes of soil and plant-associated and newly described type strains.</title>
        <authorList>
            <person name="Whitman W."/>
        </authorList>
    </citation>
    <scope>NUCLEOTIDE SEQUENCE [LARGE SCALE GENOMIC DNA]</scope>
    <source>
        <strain evidence="1 2">CECT 8693</strain>
    </source>
</reference>
<dbReference type="RefSeq" id="WP_182540484.1">
    <property type="nucleotide sequence ID" value="NZ_JACJIP010000066.1"/>
</dbReference>
<organism evidence="1 2">
    <name type="scientific">Fontibacillus solani</name>
    <dbReference type="NCBI Taxonomy" id="1572857"/>
    <lineage>
        <taxon>Bacteria</taxon>
        <taxon>Bacillati</taxon>
        <taxon>Bacillota</taxon>
        <taxon>Bacilli</taxon>
        <taxon>Bacillales</taxon>
        <taxon>Paenibacillaceae</taxon>
        <taxon>Fontibacillus</taxon>
    </lineage>
</organism>
<dbReference type="AlphaFoldDB" id="A0A7W3SYR3"/>
<dbReference type="Proteomes" id="UP000567067">
    <property type="component" value="Unassembled WGS sequence"/>
</dbReference>
<accession>A0A7W3SYR3</accession>
<sequence length="67" mass="7326">MKLNQATVESFRSLNGEVINALPLFEVDELDRAESIVNSLDGLPIDSARALLEKVSKALTQLTVVRS</sequence>
<name>A0A7W3SYR3_9BACL</name>
<gene>
    <name evidence="1" type="ORF">FHR92_005237</name>
</gene>
<proteinExistence type="predicted"/>
<protein>
    <submittedName>
        <fullName evidence="1">Uncharacterized protein</fullName>
    </submittedName>
</protein>
<comment type="caution">
    <text evidence="1">The sequence shown here is derived from an EMBL/GenBank/DDBJ whole genome shotgun (WGS) entry which is preliminary data.</text>
</comment>
<keyword evidence="2" id="KW-1185">Reference proteome</keyword>
<dbReference type="EMBL" id="JACJIP010000066">
    <property type="protein sequence ID" value="MBA9088719.1"/>
    <property type="molecule type" value="Genomic_DNA"/>
</dbReference>